<gene>
    <name evidence="1" type="ORF">L8U61_07615</name>
</gene>
<evidence type="ECO:0000313" key="2">
    <source>
        <dbReference type="Proteomes" id="UP001146453"/>
    </source>
</evidence>
<accession>A0ABT4R8W9</accession>
<reference evidence="1" key="1">
    <citation type="submission" date="2022-02" db="EMBL/GenBank/DDBJ databases">
        <title>Corynebacterium sp. from urogenital microbiome.</title>
        <authorList>
            <person name="Cappelli E.A."/>
            <person name="Ribeiro T.G."/>
            <person name="Peixe L."/>
        </authorList>
    </citation>
    <scope>NUCLEOTIDE SEQUENCE</scope>
    <source>
        <strain evidence="1">C8Ua_144</strain>
    </source>
</reference>
<dbReference type="EMBL" id="JAKMUR010000013">
    <property type="protein sequence ID" value="MCZ9292001.1"/>
    <property type="molecule type" value="Genomic_DNA"/>
</dbReference>
<keyword evidence="2" id="KW-1185">Reference proteome</keyword>
<name>A0ABT4R8W9_9CORY</name>
<sequence>MSINAGFEYIDGDWEVGDPGIGPEEDWMISVADLDMCFITISTADGNKEYFFGANPTIVDGVEPEHVPDYDIESFDAFFAERYPEAKDGVAEFVRKYRIMSTDTESTYDDAASDGGDLVGLWCETLGLPNPLNTAA</sequence>
<proteinExistence type="predicted"/>
<comment type="caution">
    <text evidence="1">The sequence shown here is derived from an EMBL/GenBank/DDBJ whole genome shotgun (WGS) entry which is preliminary data.</text>
</comment>
<dbReference type="RefSeq" id="WP_269952410.1">
    <property type="nucleotide sequence ID" value="NZ_JAKMUR010000013.1"/>
</dbReference>
<dbReference type="Proteomes" id="UP001146453">
    <property type="component" value="Unassembled WGS sequence"/>
</dbReference>
<protein>
    <submittedName>
        <fullName evidence="1">Uncharacterized protein</fullName>
    </submittedName>
</protein>
<organism evidence="1 2">
    <name type="scientific">Corynebacterium lehmanniae</name>
    <dbReference type="NCBI Taxonomy" id="2913497"/>
    <lineage>
        <taxon>Bacteria</taxon>
        <taxon>Bacillati</taxon>
        <taxon>Actinomycetota</taxon>
        <taxon>Actinomycetes</taxon>
        <taxon>Mycobacteriales</taxon>
        <taxon>Corynebacteriaceae</taxon>
        <taxon>Corynebacterium</taxon>
    </lineage>
</organism>
<evidence type="ECO:0000313" key="1">
    <source>
        <dbReference type="EMBL" id="MCZ9292001.1"/>
    </source>
</evidence>